<keyword evidence="2" id="KW-1185">Reference proteome</keyword>
<proteinExistence type="predicted"/>
<name>A0ACB9ZN56_CATRO</name>
<evidence type="ECO:0000313" key="1">
    <source>
        <dbReference type="EMBL" id="KAI5649040.1"/>
    </source>
</evidence>
<reference evidence="2" key="1">
    <citation type="journal article" date="2023" name="Nat. Plants">
        <title>Single-cell RNA sequencing provides a high-resolution roadmap for understanding the multicellular compartmentation of specialized metabolism.</title>
        <authorList>
            <person name="Sun S."/>
            <person name="Shen X."/>
            <person name="Li Y."/>
            <person name="Li Y."/>
            <person name="Wang S."/>
            <person name="Li R."/>
            <person name="Zhang H."/>
            <person name="Shen G."/>
            <person name="Guo B."/>
            <person name="Wei J."/>
            <person name="Xu J."/>
            <person name="St-Pierre B."/>
            <person name="Chen S."/>
            <person name="Sun C."/>
        </authorList>
    </citation>
    <scope>NUCLEOTIDE SEQUENCE [LARGE SCALE GENOMIC DNA]</scope>
</reference>
<protein>
    <submittedName>
        <fullName evidence="1">Uncharacterized protein</fullName>
    </submittedName>
</protein>
<comment type="caution">
    <text evidence="1">The sequence shown here is derived from an EMBL/GenBank/DDBJ whole genome shotgun (WGS) entry which is preliminary data.</text>
</comment>
<dbReference type="EMBL" id="CM044708">
    <property type="protein sequence ID" value="KAI5649040.1"/>
    <property type="molecule type" value="Genomic_DNA"/>
</dbReference>
<gene>
    <name evidence="1" type="ORF">M9H77_35045</name>
</gene>
<dbReference type="Proteomes" id="UP001060085">
    <property type="component" value="Linkage Group LG08"/>
</dbReference>
<accession>A0ACB9ZN56</accession>
<organism evidence="1 2">
    <name type="scientific">Catharanthus roseus</name>
    <name type="common">Madagascar periwinkle</name>
    <name type="synonym">Vinca rosea</name>
    <dbReference type="NCBI Taxonomy" id="4058"/>
    <lineage>
        <taxon>Eukaryota</taxon>
        <taxon>Viridiplantae</taxon>
        <taxon>Streptophyta</taxon>
        <taxon>Embryophyta</taxon>
        <taxon>Tracheophyta</taxon>
        <taxon>Spermatophyta</taxon>
        <taxon>Magnoliopsida</taxon>
        <taxon>eudicotyledons</taxon>
        <taxon>Gunneridae</taxon>
        <taxon>Pentapetalae</taxon>
        <taxon>asterids</taxon>
        <taxon>lamiids</taxon>
        <taxon>Gentianales</taxon>
        <taxon>Apocynaceae</taxon>
        <taxon>Rauvolfioideae</taxon>
        <taxon>Vinceae</taxon>
        <taxon>Catharanthinae</taxon>
        <taxon>Catharanthus</taxon>
    </lineage>
</organism>
<evidence type="ECO:0000313" key="2">
    <source>
        <dbReference type="Proteomes" id="UP001060085"/>
    </source>
</evidence>
<sequence>MDNSSMNKWLGFSLLPHQEIQISQEHHNSQSSHGAAGGLIGNFIHSSCEEVVVSAGGTSTDDDISAAGESCFDSSTLPSLNLPPAAAAPPFSLLHHPSPFNNHSQDWNNMNNYKSKSEISSTVIMGNQEPKLENFLGVGCVGGTSLFNHQHQHNGGGGGGGGNNNNTSIGLSMIKSWLRNNPTPPPENNRSESSSIPDEGIVGNFVSNAQNLSLSMSSGGGGGDSLSALPLLMAAPSTSDGGGESSSTSETNKHQQTTTTTPPHNMQGVHDHSESGAVIETVPTRKSVDTFGQRTSIYRGVTRHRWTGRYEAHLWDNSCRREGQTRKGRQVYLGGYDKEEKAARAYDLAALKYWGPTTTTNFPTSNYEKELEEMKHMTRQEYVASLRRKSSGFSRGASIYRGVTRHHQHGRWQARIGRVAGNKDLYLGTFSTQEEAAEAYDIAAIKFRGLNAVTNFEISRYDVKSILESSTLPIGAAAKRLKDAEHAAEMALDAQIRANDDNLSSHLTDGISTYAPSGHHGWPSSLTFHQTLGIHYPYNTHNPPQQRIWCKQEHDSEVTHSSFPDLHHQIQMGNTHNFLQPSVLHNLMSLDSASLEHSSASNSVIYGGNGGSGSGQALGYGGAGGFVLPMSSTVIAADDQEGNQNQNGYENMFGSSQHDPYNQTRNLMYYHDNSEQSSTVKITGGGGIYDQGSSCNNWVPTGVPNLGVRATSSVAVCHGAAPTFTVWNDT</sequence>